<dbReference type="RefSeq" id="WP_092817015.1">
    <property type="nucleotide sequence ID" value="NZ_FNWU01000004.1"/>
</dbReference>
<reference evidence="1 2" key="1">
    <citation type="submission" date="2016-10" db="EMBL/GenBank/DDBJ databases">
        <authorList>
            <person name="de Groot N.N."/>
        </authorList>
    </citation>
    <scope>NUCLEOTIDE SEQUENCE [LARGE SCALE GENOMIC DNA]</scope>
    <source>
        <strain evidence="1 2">IBRC-M10418</strain>
    </source>
</reference>
<sequence length="155" mass="17072">MARITSDDEQVAAVRIDIVRSGGTRRLCVRLPDDDELASRLESGTAESLGLSGGDLVRVIVDRQTRYARIEADSRGRVLRGLFDNRRLARTPGEGEDRLREWLGEHDREEGDVLLLDVVVSGDAYGLRLPGDRAVYDVDADPRGSLADIARDLDG</sequence>
<dbReference type="AlphaFoldDB" id="A0A1H6ITT8"/>
<dbReference type="Pfam" id="PF23424">
    <property type="entry name" value="DUF7112"/>
    <property type="match status" value="1"/>
</dbReference>
<dbReference type="OrthoDB" id="198318at2157"/>
<accession>A0A1H6ITT8</accession>
<evidence type="ECO:0000313" key="2">
    <source>
        <dbReference type="Proteomes" id="UP000199215"/>
    </source>
</evidence>
<name>A0A1H6ITT8_9EURY</name>
<dbReference type="InterPro" id="IPR055536">
    <property type="entry name" value="DUF7112"/>
</dbReference>
<protein>
    <submittedName>
        <fullName evidence="1">Uncharacterized protein</fullName>
    </submittedName>
</protein>
<dbReference type="EMBL" id="FNWU01000004">
    <property type="protein sequence ID" value="SEH52729.1"/>
    <property type="molecule type" value="Genomic_DNA"/>
</dbReference>
<proteinExistence type="predicted"/>
<gene>
    <name evidence="1" type="ORF">SAMN05192561_104176</name>
</gene>
<dbReference type="Proteomes" id="UP000199215">
    <property type="component" value="Unassembled WGS sequence"/>
</dbReference>
<dbReference type="STRING" id="1267564.SAMN05192561_104176"/>
<organism evidence="1 2">
    <name type="scientific">Halopenitus malekzadehii</name>
    <dbReference type="NCBI Taxonomy" id="1267564"/>
    <lineage>
        <taxon>Archaea</taxon>
        <taxon>Methanobacteriati</taxon>
        <taxon>Methanobacteriota</taxon>
        <taxon>Stenosarchaea group</taxon>
        <taxon>Halobacteria</taxon>
        <taxon>Halobacteriales</taxon>
        <taxon>Haloferacaceae</taxon>
        <taxon>Halopenitus</taxon>
    </lineage>
</organism>
<evidence type="ECO:0000313" key="1">
    <source>
        <dbReference type="EMBL" id="SEH52729.1"/>
    </source>
</evidence>
<keyword evidence="2" id="KW-1185">Reference proteome</keyword>